<evidence type="ECO:0000313" key="11">
    <source>
        <dbReference type="EMBL" id="VVT46306.1"/>
    </source>
</evidence>
<dbReference type="InterPro" id="IPR005829">
    <property type="entry name" value="Sugar_transporter_CS"/>
</dbReference>
<feature type="domain" description="Major facilitator superfamily (MFS) profile" evidence="10">
    <location>
        <begin position="22"/>
        <end position="472"/>
    </location>
</feature>
<evidence type="ECO:0000256" key="7">
    <source>
        <dbReference type="ARBA" id="ARBA00023136"/>
    </source>
</evidence>
<dbReference type="InterPro" id="IPR036259">
    <property type="entry name" value="MFS_trans_sf"/>
</dbReference>
<keyword evidence="4" id="KW-0762">Sugar transport</keyword>
<evidence type="ECO:0000256" key="4">
    <source>
        <dbReference type="ARBA" id="ARBA00022597"/>
    </source>
</evidence>
<dbReference type="SUPFAM" id="SSF103473">
    <property type="entry name" value="MFS general substrate transporter"/>
    <property type="match status" value="1"/>
</dbReference>
<dbReference type="InterPro" id="IPR005828">
    <property type="entry name" value="MFS_sugar_transport-like"/>
</dbReference>
<accession>A0A5E8B623</accession>
<feature type="transmembrane region" description="Helical" evidence="9">
    <location>
        <begin position="100"/>
        <end position="120"/>
    </location>
</feature>
<dbReference type="GO" id="GO:0055056">
    <property type="term" value="F:D-glucose transmembrane transporter activity"/>
    <property type="evidence" value="ECO:0007669"/>
    <property type="project" value="UniProtKB-ARBA"/>
</dbReference>
<comment type="similarity">
    <text evidence="2 8">Belongs to the major facilitator superfamily. Sugar transporter (TC 2.A.1.1) family.</text>
</comment>
<dbReference type="AlphaFoldDB" id="A0A5E8B623"/>
<dbReference type="InterPro" id="IPR020846">
    <property type="entry name" value="MFS_dom"/>
</dbReference>
<keyword evidence="5 9" id="KW-0812">Transmembrane</keyword>
<feature type="transmembrane region" description="Helical" evidence="9">
    <location>
        <begin position="382"/>
        <end position="407"/>
    </location>
</feature>
<organism evidence="11 12">
    <name type="scientific">Magnusiomyces paraingens</name>
    <dbReference type="NCBI Taxonomy" id="2606893"/>
    <lineage>
        <taxon>Eukaryota</taxon>
        <taxon>Fungi</taxon>
        <taxon>Dikarya</taxon>
        <taxon>Ascomycota</taxon>
        <taxon>Saccharomycotina</taxon>
        <taxon>Dipodascomycetes</taxon>
        <taxon>Dipodascales</taxon>
        <taxon>Dipodascaceae</taxon>
        <taxon>Magnusiomyces</taxon>
    </lineage>
</organism>
<dbReference type="Pfam" id="PF00083">
    <property type="entry name" value="Sugar_tr"/>
    <property type="match status" value="1"/>
</dbReference>
<sequence>MRETTNIALAPDQPSIIRVVLICTAIALGGIIFGYDTGSISGMVNMTKYIEAVGDLDKTTNTYSIPTWRSGLIVAGVSMGGLFGSFGFGKVADRYGRKWALVGCAAIINVAVVIQAAAYQSWPAVFIGRCVGGLSIGGLSAICPMYLSETAPSHMRALLVSMFQFLITVGIFLGQTISLGCSYWDNSNGQFLVPLLSICVFAVAIICAVSLFVPESARYLISKDRVAEARQSLAKVMNIPINAEIIEQEIIDVQRAVEADRSTGESTWRELFSHENRILYRVVLGVAIMMLQQLSGVNYFFYYGTSLFKAVSNMNPFGTSMILGGVNVVGTICFLPIISKYPRRIVLMMGSAAMFVAFILFACIGSFALYDDANNVKSSVGGGMIALACIFIVAFAGTWAPVSFVVISEMFPQRIRSKAISLAVASNWLVNTGITFLTPTATEHIGYKFGFVFSFFTFISIFVVYFFVYETKGHTLENIEVMFMSGISARQSSSWEPLADDSTEIKDESSYNA</sequence>
<evidence type="ECO:0000256" key="8">
    <source>
        <dbReference type="RuleBase" id="RU003346"/>
    </source>
</evidence>
<feature type="transmembrane region" description="Helical" evidence="9">
    <location>
        <begin position="449"/>
        <end position="468"/>
    </location>
</feature>
<feature type="transmembrane region" description="Helical" evidence="9">
    <location>
        <begin position="16"/>
        <end position="35"/>
    </location>
</feature>
<name>A0A5E8B623_9ASCO</name>
<evidence type="ECO:0000259" key="10">
    <source>
        <dbReference type="PROSITE" id="PS50850"/>
    </source>
</evidence>
<dbReference type="InterPro" id="IPR003663">
    <property type="entry name" value="Sugar/inositol_transpt"/>
</dbReference>
<dbReference type="NCBIfam" id="TIGR00879">
    <property type="entry name" value="SP"/>
    <property type="match status" value="1"/>
</dbReference>
<feature type="transmembrane region" description="Helical" evidence="9">
    <location>
        <begin position="126"/>
        <end position="147"/>
    </location>
</feature>
<dbReference type="Proteomes" id="UP000398389">
    <property type="component" value="Unassembled WGS sequence"/>
</dbReference>
<evidence type="ECO:0000256" key="9">
    <source>
        <dbReference type="SAM" id="Phobius"/>
    </source>
</evidence>
<dbReference type="GO" id="GO:0005351">
    <property type="term" value="F:carbohydrate:proton symporter activity"/>
    <property type="evidence" value="ECO:0007669"/>
    <property type="project" value="TreeGrafter"/>
</dbReference>
<dbReference type="PRINTS" id="PR00171">
    <property type="entry name" value="SUGRTRNSPORT"/>
</dbReference>
<keyword evidence="7 9" id="KW-0472">Membrane</keyword>
<feature type="transmembrane region" description="Helical" evidence="9">
    <location>
        <begin position="191"/>
        <end position="213"/>
    </location>
</feature>
<dbReference type="OrthoDB" id="5141738at2759"/>
<dbReference type="PANTHER" id="PTHR48022:SF75">
    <property type="entry name" value="GALACTOSE TRANSPORTER-RELATED"/>
    <property type="match status" value="1"/>
</dbReference>
<protein>
    <recommendedName>
        <fullName evidence="10">Major facilitator superfamily (MFS) profile domain-containing protein</fullName>
    </recommendedName>
</protein>
<keyword evidence="12" id="KW-1185">Reference proteome</keyword>
<gene>
    <name evidence="11" type="ORF">SAPINGB_P001148</name>
</gene>
<feature type="transmembrane region" description="Helical" evidence="9">
    <location>
        <begin position="419"/>
        <end position="437"/>
    </location>
</feature>
<evidence type="ECO:0000256" key="2">
    <source>
        <dbReference type="ARBA" id="ARBA00010992"/>
    </source>
</evidence>
<feature type="transmembrane region" description="Helical" evidence="9">
    <location>
        <begin position="345"/>
        <end position="370"/>
    </location>
</feature>
<dbReference type="GeneID" id="43579971"/>
<proteinExistence type="inferred from homology"/>
<feature type="transmembrane region" description="Helical" evidence="9">
    <location>
        <begin position="321"/>
        <end position="338"/>
    </location>
</feature>
<keyword evidence="6 9" id="KW-1133">Transmembrane helix</keyword>
<dbReference type="PROSITE" id="PS00217">
    <property type="entry name" value="SUGAR_TRANSPORT_2"/>
    <property type="match status" value="1"/>
</dbReference>
<dbReference type="PROSITE" id="PS50850">
    <property type="entry name" value="MFS"/>
    <property type="match status" value="1"/>
</dbReference>
<feature type="transmembrane region" description="Helical" evidence="9">
    <location>
        <begin position="159"/>
        <end position="179"/>
    </location>
</feature>
<feature type="transmembrane region" description="Helical" evidence="9">
    <location>
        <begin position="68"/>
        <end position="88"/>
    </location>
</feature>
<evidence type="ECO:0000256" key="3">
    <source>
        <dbReference type="ARBA" id="ARBA00022448"/>
    </source>
</evidence>
<comment type="subcellular location">
    <subcellularLocation>
        <location evidence="1">Membrane</location>
        <topology evidence="1">Multi-pass membrane protein</topology>
    </subcellularLocation>
</comment>
<dbReference type="RefSeq" id="XP_031851762.1">
    <property type="nucleotide sequence ID" value="XM_031995871.1"/>
</dbReference>
<dbReference type="PANTHER" id="PTHR48022">
    <property type="entry name" value="PLASTIDIC GLUCOSE TRANSPORTER 4"/>
    <property type="match status" value="1"/>
</dbReference>
<dbReference type="EMBL" id="CABVLU010000001">
    <property type="protein sequence ID" value="VVT46306.1"/>
    <property type="molecule type" value="Genomic_DNA"/>
</dbReference>
<evidence type="ECO:0000313" key="12">
    <source>
        <dbReference type="Proteomes" id="UP000398389"/>
    </source>
</evidence>
<keyword evidence="3 8" id="KW-0813">Transport</keyword>
<evidence type="ECO:0000256" key="5">
    <source>
        <dbReference type="ARBA" id="ARBA00022692"/>
    </source>
</evidence>
<evidence type="ECO:0000256" key="6">
    <source>
        <dbReference type="ARBA" id="ARBA00022989"/>
    </source>
</evidence>
<dbReference type="InterPro" id="IPR050360">
    <property type="entry name" value="MFS_Sugar_Transporters"/>
</dbReference>
<evidence type="ECO:0000256" key="1">
    <source>
        <dbReference type="ARBA" id="ARBA00004141"/>
    </source>
</evidence>
<dbReference type="Gene3D" id="1.20.1250.20">
    <property type="entry name" value="MFS general substrate transporter like domains"/>
    <property type="match status" value="1"/>
</dbReference>
<feature type="transmembrane region" description="Helical" evidence="9">
    <location>
        <begin position="278"/>
        <end position="301"/>
    </location>
</feature>
<reference evidence="11 12" key="1">
    <citation type="submission" date="2019-09" db="EMBL/GenBank/DDBJ databases">
        <authorList>
            <person name="Brejova B."/>
        </authorList>
    </citation>
    <scope>NUCLEOTIDE SEQUENCE [LARGE SCALE GENOMIC DNA]</scope>
</reference>
<dbReference type="GO" id="GO:0005886">
    <property type="term" value="C:plasma membrane"/>
    <property type="evidence" value="ECO:0007669"/>
    <property type="project" value="TreeGrafter"/>
</dbReference>